<feature type="non-terminal residue" evidence="1">
    <location>
        <position position="1"/>
    </location>
</feature>
<organism evidence="1 2">
    <name type="scientific">Phrynocephalus forsythii</name>
    <dbReference type="NCBI Taxonomy" id="171643"/>
    <lineage>
        <taxon>Eukaryota</taxon>
        <taxon>Metazoa</taxon>
        <taxon>Chordata</taxon>
        <taxon>Craniata</taxon>
        <taxon>Vertebrata</taxon>
        <taxon>Euteleostomi</taxon>
        <taxon>Lepidosauria</taxon>
        <taxon>Squamata</taxon>
        <taxon>Bifurcata</taxon>
        <taxon>Unidentata</taxon>
        <taxon>Episquamata</taxon>
        <taxon>Toxicofera</taxon>
        <taxon>Iguania</taxon>
        <taxon>Acrodonta</taxon>
        <taxon>Agamidae</taxon>
        <taxon>Agaminae</taxon>
        <taxon>Phrynocephalus</taxon>
    </lineage>
</organism>
<reference evidence="1" key="1">
    <citation type="journal article" date="2023" name="DNA Res.">
        <title>Chromosome-level genome assembly of Phrynocephalus forsythii using third-generation DNA sequencing and Hi-C analysis.</title>
        <authorList>
            <person name="Qi Y."/>
            <person name="Zhao W."/>
            <person name="Zhao Y."/>
            <person name="Niu C."/>
            <person name="Cao S."/>
            <person name="Zhang Y."/>
        </authorList>
    </citation>
    <scope>NUCLEOTIDE SEQUENCE</scope>
    <source>
        <tissue evidence="1">Muscle</tissue>
    </source>
</reference>
<evidence type="ECO:0000313" key="1">
    <source>
        <dbReference type="EMBL" id="KAJ7320023.1"/>
    </source>
</evidence>
<gene>
    <name evidence="1" type="ORF">JRQ81_019534</name>
</gene>
<sequence>MLLKGKRMKKCFVGWKNENKGGYEEILVASVARARGLFGRPHLRSASRPDPGRSLVSPLVYRTCYIDQK</sequence>
<accession>A0A9Q0XMU9</accession>
<name>A0A9Q0XMU9_9SAUR</name>
<comment type="caution">
    <text evidence="1">The sequence shown here is derived from an EMBL/GenBank/DDBJ whole genome shotgun (WGS) entry which is preliminary data.</text>
</comment>
<dbReference type="Proteomes" id="UP001142489">
    <property type="component" value="Unassembled WGS sequence"/>
</dbReference>
<keyword evidence="2" id="KW-1185">Reference proteome</keyword>
<evidence type="ECO:0000313" key="2">
    <source>
        <dbReference type="Proteomes" id="UP001142489"/>
    </source>
</evidence>
<protein>
    <submittedName>
        <fullName evidence="1">Uncharacterized protein</fullName>
    </submittedName>
</protein>
<proteinExistence type="predicted"/>
<dbReference type="AlphaFoldDB" id="A0A9Q0XMU9"/>
<dbReference type="EMBL" id="JAPFRF010000010">
    <property type="protein sequence ID" value="KAJ7320023.1"/>
    <property type="molecule type" value="Genomic_DNA"/>
</dbReference>